<gene>
    <name evidence="4" type="ORF">HQM25_11915</name>
</gene>
<dbReference type="RefSeq" id="WP_172990428.1">
    <property type="nucleotide sequence ID" value="NZ_CP054038.1"/>
</dbReference>
<dbReference type="InterPro" id="IPR059026">
    <property type="entry name" value="LpqB_N"/>
</dbReference>
<feature type="chain" id="PRO_5039238211" evidence="1">
    <location>
        <begin position="23"/>
        <end position="556"/>
    </location>
</feature>
<dbReference type="Pfam" id="PF25976">
    <property type="entry name" value="LpqB_N"/>
    <property type="match status" value="1"/>
</dbReference>
<organism evidence="4 5">
    <name type="scientific">Microbacterium hominis</name>
    <dbReference type="NCBI Taxonomy" id="162426"/>
    <lineage>
        <taxon>Bacteria</taxon>
        <taxon>Bacillati</taxon>
        <taxon>Actinomycetota</taxon>
        <taxon>Actinomycetes</taxon>
        <taxon>Micrococcales</taxon>
        <taxon>Microbacteriaceae</taxon>
        <taxon>Microbacterium</taxon>
    </lineage>
</organism>
<proteinExistence type="predicted"/>
<evidence type="ECO:0000313" key="5">
    <source>
        <dbReference type="Proteomes" id="UP000502498"/>
    </source>
</evidence>
<protein>
    <submittedName>
        <fullName evidence="4">Uncharacterized protein</fullName>
    </submittedName>
</protein>
<dbReference type="PROSITE" id="PS51257">
    <property type="entry name" value="PROKAR_LIPOPROTEIN"/>
    <property type="match status" value="1"/>
</dbReference>
<name>A0A7D4Q1P0_9MICO</name>
<reference evidence="4 5" key="1">
    <citation type="submission" date="2020-05" db="EMBL/GenBank/DDBJ databases">
        <title>Strain PA2F3 complete genome.</title>
        <authorList>
            <person name="Kim Y.-S."/>
            <person name="Kim S.-J."/>
            <person name="Jung H.-k."/>
            <person name="Kim S.-E."/>
            <person name="Kim K.-H."/>
        </authorList>
    </citation>
    <scope>NUCLEOTIDE SEQUENCE [LARGE SCALE GENOMIC DNA]</scope>
    <source>
        <strain evidence="4 5">PA2F3</strain>
    </source>
</reference>
<accession>A0A7D4Q1P0</accession>
<evidence type="ECO:0000313" key="4">
    <source>
        <dbReference type="EMBL" id="QKJ19992.1"/>
    </source>
</evidence>
<dbReference type="SUPFAM" id="SSF82171">
    <property type="entry name" value="DPP6 N-terminal domain-like"/>
    <property type="match status" value="1"/>
</dbReference>
<evidence type="ECO:0000259" key="3">
    <source>
        <dbReference type="Pfam" id="PF25976"/>
    </source>
</evidence>
<dbReference type="AlphaFoldDB" id="A0A7D4Q1P0"/>
<sequence>MPRRLLSAATALVAALALAACAGLPTTGPVTPGLAAGEDLGEPDFAFRPALPQPGATPEQIVDGFIRAGTGATANWARAQEYLAPSFRGTWNPSAQVTIDSGDRTYVATGEGTVVATLQTEAIVDAQGTYAPSDGAASDLTFSLALQDDGEWRITAAPDGIVLAEDVFPSVFHAYAVQYFDPTWTYLVPDLRWFPTNTARVRIVDALADGAPSPWLAESVVNAFPDAVTLDPASVPLSAGVADVSLSAEALTLDQETLDRMQTQLVTSLATAGVSDVEMSVSDTALSASTVATRSTRVAGPPLVLTEAGFGFLVGDDLTPVDGLSPAIADLSPAAVQVAPDRDVAAVRTGDGLVVRVRDDGQVATVDERAGLVDPSVDGTGTVWSVPTGLPSALWAVTPDDTVIDLAGDLPGATGISAIAVSRDGTRLAAAVTVGGRAEVWIAGIVRADGVPERLGEPAVLGELPSAARGLTWIDDATVAVLVAGEAEPTVLEQPVGGPGETSAAPTGSLTLAGGATASNLRVHLDDGALLVQRGVNWTQTATGVLVLATQQGTPQ</sequence>
<evidence type="ECO:0000256" key="1">
    <source>
        <dbReference type="SAM" id="SignalP"/>
    </source>
</evidence>
<keyword evidence="1" id="KW-0732">Signal</keyword>
<dbReference type="InterPro" id="IPR018910">
    <property type="entry name" value="LpqB_C"/>
</dbReference>
<dbReference type="Proteomes" id="UP000502498">
    <property type="component" value="Chromosome"/>
</dbReference>
<evidence type="ECO:0000259" key="2">
    <source>
        <dbReference type="Pfam" id="PF10647"/>
    </source>
</evidence>
<feature type="domain" description="Lipoprotein LpqB C-terminal" evidence="2">
    <location>
        <begin position="315"/>
        <end position="544"/>
    </location>
</feature>
<feature type="domain" description="Lipoprotein LpqB N-terminal" evidence="3">
    <location>
        <begin position="52"/>
        <end position="168"/>
    </location>
</feature>
<feature type="signal peptide" evidence="1">
    <location>
        <begin position="1"/>
        <end position="22"/>
    </location>
</feature>
<dbReference type="EMBL" id="CP054038">
    <property type="protein sequence ID" value="QKJ19992.1"/>
    <property type="molecule type" value="Genomic_DNA"/>
</dbReference>
<dbReference type="Pfam" id="PF10647">
    <property type="entry name" value="Gmad1"/>
    <property type="match status" value="1"/>
</dbReference>